<dbReference type="Proteomes" id="UP000026961">
    <property type="component" value="Chromosome 1"/>
</dbReference>
<keyword evidence="2" id="KW-1185">Reference proteome</keyword>
<reference evidence="1" key="2">
    <citation type="submission" date="2015-04" db="UniProtKB">
        <authorList>
            <consortium name="EnsemblPlants"/>
        </authorList>
    </citation>
    <scope>IDENTIFICATION</scope>
</reference>
<dbReference type="Gramene" id="OGLUM01G40870.1">
    <property type="protein sequence ID" value="OGLUM01G40870.1"/>
    <property type="gene ID" value="OGLUM01G40870"/>
</dbReference>
<sequence length="86" mass="9606">MEPKLRLIPTPATVPRPHGVVVVKRETLYQPVSGESPPGANLQLGSRLLRLEAHMQFSPHIDDSFYESRSRSSFTTVTHNALEDNP</sequence>
<reference evidence="1" key="3">
    <citation type="submission" date="2018-05" db="EMBL/GenBank/DDBJ databases">
        <title>OgluRS3 (Oryza glumaepatula Reference Sequence Version 3).</title>
        <authorList>
            <person name="Zhang J."/>
            <person name="Kudrna D."/>
            <person name="Lee S."/>
            <person name="Talag J."/>
            <person name="Welchert J."/>
            <person name="Wing R.A."/>
        </authorList>
    </citation>
    <scope>NUCLEOTIDE SEQUENCE [LARGE SCALE GENOMIC DNA]</scope>
</reference>
<dbReference type="HOGENOM" id="CLU_2501578_0_0_1"/>
<reference evidence="1" key="1">
    <citation type="submission" date="2013-08" db="EMBL/GenBank/DDBJ databases">
        <title>Oryza genome evolution.</title>
        <authorList>
            <person name="Wing R.A."/>
            <person name="Panaud O."/>
            <person name="Oliveira A.C."/>
        </authorList>
    </citation>
    <scope>NUCLEOTIDE SEQUENCE</scope>
</reference>
<accession>A0A0D9YH61</accession>
<protein>
    <submittedName>
        <fullName evidence="1">Uncharacterized protein</fullName>
    </submittedName>
</protein>
<proteinExistence type="predicted"/>
<dbReference type="AlphaFoldDB" id="A0A0D9YH61"/>
<evidence type="ECO:0000313" key="1">
    <source>
        <dbReference type="EnsemblPlants" id="OGLUM01G40870.1"/>
    </source>
</evidence>
<evidence type="ECO:0000313" key="2">
    <source>
        <dbReference type="Proteomes" id="UP000026961"/>
    </source>
</evidence>
<organism evidence="1">
    <name type="scientific">Oryza glumipatula</name>
    <dbReference type="NCBI Taxonomy" id="40148"/>
    <lineage>
        <taxon>Eukaryota</taxon>
        <taxon>Viridiplantae</taxon>
        <taxon>Streptophyta</taxon>
        <taxon>Embryophyta</taxon>
        <taxon>Tracheophyta</taxon>
        <taxon>Spermatophyta</taxon>
        <taxon>Magnoliopsida</taxon>
        <taxon>Liliopsida</taxon>
        <taxon>Poales</taxon>
        <taxon>Poaceae</taxon>
        <taxon>BOP clade</taxon>
        <taxon>Oryzoideae</taxon>
        <taxon>Oryzeae</taxon>
        <taxon>Oryzinae</taxon>
        <taxon>Oryza</taxon>
    </lineage>
</organism>
<dbReference type="EnsemblPlants" id="OGLUM01G40870.1">
    <property type="protein sequence ID" value="OGLUM01G40870.1"/>
    <property type="gene ID" value="OGLUM01G40870"/>
</dbReference>
<name>A0A0D9YH61_9ORYZ</name>